<protein>
    <submittedName>
        <fullName evidence="1">Uncharacterized protein</fullName>
    </submittedName>
</protein>
<sequence>MDKNVVTLENKTYLVKPLVAKSKVKEIYLVRMREGKLMIVAIWIFLLLVEKALS</sequence>
<gene>
    <name evidence="1" type="ORF">SAMN02745671_02503</name>
</gene>
<accession>A0A1M6G3I9</accession>
<evidence type="ECO:0000313" key="1">
    <source>
        <dbReference type="EMBL" id="SHJ04531.1"/>
    </source>
</evidence>
<dbReference type="AlphaFoldDB" id="A0A1M6G3I9"/>
<reference evidence="1 2" key="1">
    <citation type="submission" date="2016-11" db="EMBL/GenBank/DDBJ databases">
        <authorList>
            <person name="Jaros S."/>
            <person name="Januszkiewicz K."/>
            <person name="Wedrychowicz H."/>
        </authorList>
    </citation>
    <scope>NUCLEOTIDE SEQUENCE [LARGE SCALE GENOMIC DNA]</scope>
    <source>
        <strain evidence="1 2">DSM 3074</strain>
    </source>
</reference>
<name>A0A1M6G3I9_9FIRM</name>
<proteinExistence type="predicted"/>
<organism evidence="1 2">
    <name type="scientific">Anaerovibrio lipolyticus DSM 3074</name>
    <dbReference type="NCBI Taxonomy" id="1120997"/>
    <lineage>
        <taxon>Bacteria</taxon>
        <taxon>Bacillati</taxon>
        <taxon>Bacillota</taxon>
        <taxon>Negativicutes</taxon>
        <taxon>Selenomonadales</taxon>
        <taxon>Selenomonadaceae</taxon>
        <taxon>Anaerovibrio</taxon>
    </lineage>
</organism>
<evidence type="ECO:0000313" key="2">
    <source>
        <dbReference type="Proteomes" id="UP000191240"/>
    </source>
</evidence>
<dbReference type="EMBL" id="FQYW01000026">
    <property type="protein sequence ID" value="SHJ04531.1"/>
    <property type="molecule type" value="Genomic_DNA"/>
</dbReference>
<dbReference type="Proteomes" id="UP000191240">
    <property type="component" value="Unassembled WGS sequence"/>
</dbReference>